<dbReference type="InterPro" id="IPR014782">
    <property type="entry name" value="Peptidase_M1_dom"/>
</dbReference>
<sequence length="1214" mass="136720">MFGKIAGFELRYQLKSPVLWIVFLFFFLMTFFAVSSDNVSIGGGGGNIHENSPFSIIMSTAVMAIFAQFVVVAFVANVILRDVETGFGPIIQSTRMTKFDYLFGRFTGAFMASMIVLTAVPIGMMVGSFMPWVDPETMGPFVPMHYLYGYFVAGVPTLFLCACMFFALATLTRSMMGSYIGLVVFLVLYFVMQGIFNRPEHEDLVTLLEPYGLGAIVQETRYWTAAERNTLLPPLSSQWLINRGIWMGVALVSLGAAYLLFSFSSKGSKASRKRAKLDAQTPSDPLLASAGHAARRSFSVGAALSQVLARARFEFGYVLRGPAFIVLLMVGLLNAYGALWYADTIRGDIIVYPVTMLMTQALMGSFTIFPIIIATYYAGELVWRDREKRMHEIVDTTPAPDWTFAAPKVLALFAVLAACIGVSVVAGVLVQMLKGFGAFNIGQYMLWYVLPSLFSCFTFAALAIFAQVLTPHKFIGWGVMLVYLIGTITLSQLGFDHNLYLYGATPSAPLSEMNEHSHYWIGVAWFQLYWSIFALVLIVLTYALWRRGADTRLLPQLVRLPQRLAGGAGVLVALLAVSFASVGGWIYYNTNVLNEYRSNLASEARLADMERALLQYEDAPQPKVTDVVLSVQVFPRQHRAVTTGSYTVENRTGAPLTEVHLMWPQDLELDSVAIDGATLADDFAEHAQSFPFQIWRLDTPMQPQERREIRFTTRYEARGFTNGGGAIPVNNNGTFMNDRMLAPVLGFDRSGLLQDRARRRRYGLEPDLRMARLEDDAAREFHYLRHDADWVNADITVTTDEGQIPIAPGYEVSQRTENGRVTARFRTEAPIMHFFSIQSADYEVARDRYNNIDLAVYYDRHHPYNVERMMRAMKVSFEVFEREFSPFQFRQMRILEFPAYAQFAQSFANTVPYSEAIGFIARYDDATAERETEKVDYVTYVTAHEVAHQWWAHQIIGADMQGSTMLSETFASYSALLVMEEILGPDQVRRFLRQELDNYLRSRGGEVIEELPLMRVENQGYIHYRKGGLAMYFLRNEVGEDAVNRAMQRLLEEYAFHGAPYPRSSDFVRILREEVGPNPAHQALITDLFERITLYDARVVSAETRARADGRWDVTMVVEARKLYADGEGAETEAPLNEAFEFGIFTAEPGEGAFSRDDVITFERRPIRSGRQTISFTVDREPTFAGIDPYNKRIDRNSDDNVLAVTVSDGAPPA</sequence>
<feature type="transmembrane region" description="Helical" evidence="1">
    <location>
        <begin position="361"/>
        <end position="383"/>
    </location>
</feature>
<feature type="transmembrane region" description="Helical" evidence="1">
    <location>
        <begin position="445"/>
        <end position="465"/>
    </location>
</feature>
<evidence type="ECO:0000313" key="3">
    <source>
        <dbReference type="EMBL" id="ANP45654.1"/>
    </source>
</evidence>
<feature type="domain" description="Peptidase M1 membrane alanine aminopeptidase" evidence="2">
    <location>
        <begin position="875"/>
        <end position="1075"/>
    </location>
</feature>
<keyword evidence="3" id="KW-0378">Hydrolase</keyword>
<dbReference type="InterPro" id="IPR027268">
    <property type="entry name" value="Peptidase_M4/M1_CTD_sf"/>
</dbReference>
<reference evidence="3 4" key="1">
    <citation type="submission" date="2015-11" db="EMBL/GenBank/DDBJ databases">
        <title>Whole-Genome Sequence of Candidatus Oderbacter manganicum from the National Park Lower Oder Valley, Germany.</title>
        <authorList>
            <person name="Braun B."/>
            <person name="Liere K."/>
            <person name="Szewzyk U."/>
        </authorList>
    </citation>
    <scope>NUCLEOTIDE SEQUENCE [LARGE SCALE GENOMIC DNA]</scope>
    <source>
        <strain evidence="3 4">OTSz_A_272</strain>
    </source>
</reference>
<feature type="transmembrane region" description="Helical" evidence="1">
    <location>
        <begin position="54"/>
        <end position="80"/>
    </location>
</feature>
<feature type="transmembrane region" description="Helical" evidence="1">
    <location>
        <begin position="176"/>
        <end position="196"/>
    </location>
</feature>
<dbReference type="SUPFAM" id="SSF55486">
    <property type="entry name" value="Metalloproteases ('zincins'), catalytic domain"/>
    <property type="match status" value="1"/>
</dbReference>
<keyword evidence="1" id="KW-0472">Membrane</keyword>
<accession>A0A1B1AGH2</accession>
<feature type="transmembrane region" description="Helical" evidence="1">
    <location>
        <begin position="409"/>
        <end position="433"/>
    </location>
</feature>
<protein>
    <submittedName>
        <fullName evidence="3">Aminopeptidase</fullName>
    </submittedName>
</protein>
<dbReference type="GO" id="GO:0008270">
    <property type="term" value="F:zinc ion binding"/>
    <property type="evidence" value="ECO:0007669"/>
    <property type="project" value="InterPro"/>
</dbReference>
<dbReference type="STRING" id="1759059.ATE48_06830"/>
<keyword evidence="3" id="KW-0645">Protease</keyword>
<feature type="transmembrane region" description="Helical" evidence="1">
    <location>
        <begin position="564"/>
        <end position="588"/>
    </location>
</feature>
<feature type="transmembrane region" description="Helical" evidence="1">
    <location>
        <begin position="519"/>
        <end position="544"/>
    </location>
</feature>
<proteinExistence type="predicted"/>
<keyword evidence="3" id="KW-0031">Aminopeptidase</keyword>
<keyword evidence="4" id="KW-1185">Reference proteome</keyword>
<dbReference type="Gene3D" id="1.10.390.10">
    <property type="entry name" value="Neutral Protease Domain 2"/>
    <property type="match status" value="1"/>
</dbReference>
<dbReference type="Pfam" id="PF01433">
    <property type="entry name" value="Peptidase_M1"/>
    <property type="match status" value="1"/>
</dbReference>
<keyword evidence="1" id="KW-0812">Transmembrane</keyword>
<dbReference type="OrthoDB" id="100605at2"/>
<evidence type="ECO:0000259" key="2">
    <source>
        <dbReference type="Pfam" id="PF01433"/>
    </source>
</evidence>
<feature type="transmembrane region" description="Helical" evidence="1">
    <location>
        <begin position="147"/>
        <end position="169"/>
    </location>
</feature>
<dbReference type="KEGG" id="cbot:ATE48_06830"/>
<organism evidence="3 4">
    <name type="scientific">Candidatus Viadribacter manganicus</name>
    <dbReference type="NCBI Taxonomy" id="1759059"/>
    <lineage>
        <taxon>Bacteria</taxon>
        <taxon>Pseudomonadati</taxon>
        <taxon>Pseudomonadota</taxon>
        <taxon>Alphaproteobacteria</taxon>
        <taxon>Hyphomonadales</taxon>
        <taxon>Hyphomonadaceae</taxon>
        <taxon>Candidatus Viadribacter</taxon>
    </lineage>
</organism>
<dbReference type="GO" id="GO:0008237">
    <property type="term" value="F:metallopeptidase activity"/>
    <property type="evidence" value="ECO:0007669"/>
    <property type="project" value="InterPro"/>
</dbReference>
<feature type="transmembrane region" description="Helical" evidence="1">
    <location>
        <begin position="317"/>
        <end position="341"/>
    </location>
</feature>
<feature type="transmembrane region" description="Helical" evidence="1">
    <location>
        <begin position="12"/>
        <end position="34"/>
    </location>
</feature>
<keyword evidence="1" id="KW-1133">Transmembrane helix</keyword>
<dbReference type="GO" id="GO:0004177">
    <property type="term" value="F:aminopeptidase activity"/>
    <property type="evidence" value="ECO:0007669"/>
    <property type="project" value="UniProtKB-KW"/>
</dbReference>
<feature type="transmembrane region" description="Helical" evidence="1">
    <location>
        <begin position="244"/>
        <end position="264"/>
    </location>
</feature>
<feature type="transmembrane region" description="Helical" evidence="1">
    <location>
        <begin position="474"/>
        <end position="495"/>
    </location>
</feature>
<gene>
    <name evidence="3" type="ORF">ATE48_06830</name>
</gene>
<dbReference type="AlphaFoldDB" id="A0A1B1AGH2"/>
<dbReference type="InParanoid" id="A0A1B1AGH2"/>
<dbReference type="RefSeq" id="WP_066769338.1">
    <property type="nucleotide sequence ID" value="NZ_CP013244.1"/>
</dbReference>
<evidence type="ECO:0000256" key="1">
    <source>
        <dbReference type="SAM" id="Phobius"/>
    </source>
</evidence>
<name>A0A1B1AGH2_9PROT</name>
<evidence type="ECO:0000313" key="4">
    <source>
        <dbReference type="Proteomes" id="UP000092498"/>
    </source>
</evidence>
<feature type="transmembrane region" description="Helical" evidence="1">
    <location>
        <begin position="101"/>
        <end position="127"/>
    </location>
</feature>
<dbReference type="EMBL" id="CP013244">
    <property type="protein sequence ID" value="ANP45654.1"/>
    <property type="molecule type" value="Genomic_DNA"/>
</dbReference>
<dbReference type="Proteomes" id="UP000092498">
    <property type="component" value="Chromosome"/>
</dbReference>